<gene>
    <name evidence="2" type="ORF">MED92_10569</name>
</gene>
<keyword evidence="3" id="KW-1185">Reference proteome</keyword>
<organism evidence="2 3">
    <name type="scientific">Neptuniibacter caesariensis</name>
    <dbReference type="NCBI Taxonomy" id="207954"/>
    <lineage>
        <taxon>Bacteria</taxon>
        <taxon>Pseudomonadati</taxon>
        <taxon>Pseudomonadota</taxon>
        <taxon>Gammaproteobacteria</taxon>
        <taxon>Oceanospirillales</taxon>
        <taxon>Oceanospirillaceae</taxon>
        <taxon>Neptuniibacter</taxon>
    </lineage>
</organism>
<dbReference type="AlphaFoldDB" id="A0A7U8GTB3"/>
<keyword evidence="1" id="KW-1133">Transmembrane helix</keyword>
<keyword evidence="1" id="KW-0812">Transmembrane</keyword>
<proteinExistence type="predicted"/>
<sequence>MSKEKSNKLPHHIAVAIGFAGLILWYYAGKELGFLDWMIQQVPREYAGAGMMLGVMIMMTPGFYLWTLYNRWIEKKLSVKGIYYEDEFYKENEELKNKKK</sequence>
<name>A0A7U8GTB3_NEPCE</name>
<dbReference type="Proteomes" id="UP000002171">
    <property type="component" value="Unassembled WGS sequence"/>
</dbReference>
<dbReference type="EMBL" id="AAOW01000004">
    <property type="protein sequence ID" value="EAR62143.1"/>
    <property type="molecule type" value="Genomic_DNA"/>
</dbReference>
<reference evidence="2 3" key="1">
    <citation type="submission" date="2006-02" db="EMBL/GenBank/DDBJ databases">
        <authorList>
            <person name="Pinhassi J."/>
            <person name="Pedros-Alio C."/>
            <person name="Ferriera S."/>
            <person name="Johnson J."/>
            <person name="Kravitz S."/>
            <person name="Halpern A."/>
            <person name="Remington K."/>
            <person name="Beeson K."/>
            <person name="Tran B."/>
            <person name="Rogers Y.-H."/>
            <person name="Friedman R."/>
            <person name="Venter J.C."/>
        </authorList>
    </citation>
    <scope>NUCLEOTIDE SEQUENCE [LARGE SCALE GENOMIC DNA]</scope>
    <source>
        <strain evidence="2 3">MED92</strain>
    </source>
</reference>
<feature type="transmembrane region" description="Helical" evidence="1">
    <location>
        <begin position="48"/>
        <end position="69"/>
    </location>
</feature>
<dbReference type="RefSeq" id="WP_007019780.1">
    <property type="nucleotide sequence ID" value="NZ_CH724125.1"/>
</dbReference>
<evidence type="ECO:0000256" key="1">
    <source>
        <dbReference type="SAM" id="Phobius"/>
    </source>
</evidence>
<accession>A0A7U8GTB3</accession>
<keyword evidence="1" id="KW-0472">Membrane</keyword>
<evidence type="ECO:0000313" key="2">
    <source>
        <dbReference type="EMBL" id="EAR62143.1"/>
    </source>
</evidence>
<feature type="transmembrane region" description="Helical" evidence="1">
    <location>
        <begin position="12"/>
        <end position="28"/>
    </location>
</feature>
<comment type="caution">
    <text evidence="2">The sequence shown here is derived from an EMBL/GenBank/DDBJ whole genome shotgun (WGS) entry which is preliminary data.</text>
</comment>
<dbReference type="OrthoDB" id="6089563at2"/>
<protein>
    <submittedName>
        <fullName evidence="2">Uncharacterized protein</fullName>
    </submittedName>
</protein>
<evidence type="ECO:0000313" key="3">
    <source>
        <dbReference type="Proteomes" id="UP000002171"/>
    </source>
</evidence>